<dbReference type="InterPro" id="IPR016123">
    <property type="entry name" value="Mog1/PsbP_a/b/a-sand"/>
</dbReference>
<dbReference type="Pfam" id="PF04603">
    <property type="entry name" value="Mog1"/>
    <property type="match status" value="1"/>
</dbReference>
<protein>
    <recommendedName>
        <fullName evidence="7">Ran-interacting protein Mog1</fullName>
    </recommendedName>
</protein>
<dbReference type="Proteomes" id="UP001154252">
    <property type="component" value="Unassembled WGS sequence"/>
</dbReference>
<dbReference type="PANTHER" id="PTHR15837:SF0">
    <property type="entry name" value="RAN GUANINE NUCLEOTIDE RELEASE FACTOR"/>
    <property type="match status" value="1"/>
</dbReference>
<dbReference type="GO" id="GO:0006606">
    <property type="term" value="P:protein import into nucleus"/>
    <property type="evidence" value="ECO:0007669"/>
    <property type="project" value="TreeGrafter"/>
</dbReference>
<evidence type="ECO:0008006" key="7">
    <source>
        <dbReference type="Google" id="ProtNLM"/>
    </source>
</evidence>
<dbReference type="Gene3D" id="3.40.1000.10">
    <property type="entry name" value="Mog1/PsbP, alpha/beta/alpha sandwich"/>
    <property type="match status" value="1"/>
</dbReference>
<evidence type="ECO:0000256" key="1">
    <source>
        <dbReference type="ARBA" id="ARBA00010307"/>
    </source>
</evidence>
<evidence type="ECO:0000313" key="6">
    <source>
        <dbReference type="Proteomes" id="UP001154252"/>
    </source>
</evidence>
<dbReference type="GO" id="GO:0005085">
    <property type="term" value="F:guanyl-nucleotide exchange factor activity"/>
    <property type="evidence" value="ECO:0007669"/>
    <property type="project" value="TreeGrafter"/>
</dbReference>
<comment type="caution">
    <text evidence="5">The sequence shown here is derived from an EMBL/GenBank/DDBJ whole genome shotgun (WGS) entry which is preliminary data.</text>
</comment>
<dbReference type="PANTHER" id="PTHR15837">
    <property type="entry name" value="RAN GUANINE NUCLEOTIDE RELEASE FACTOR"/>
    <property type="match status" value="1"/>
</dbReference>
<sequence>MSQFTEQEFFGGAIRGVVPQGWIDARLVYNPPMHEFPILFRQSNPHPIPEHPNQKGTQLTPNPSTLREVPDHQELWLSPTTLSNLIIEINQRVPQAEALSTFAALDHQQPTTAPGSGSAASATAETVDQAAALYHLHDLCDEGDTMQVITSPTRVEVQLTSSLPSPSAIKAYRGVVSFTTPARGGGGRVPVSGDGSAAGVSDSGVLGAQMNGVSSGLPQVSRLTCHFLLVRLEAQETDLLVFFNVPHEEFDKSGDPRGLSREEIVAEETIEASIGRLQICDWGLFV</sequence>
<proteinExistence type="inferred from homology"/>
<dbReference type="GO" id="GO:0005634">
    <property type="term" value="C:nucleus"/>
    <property type="evidence" value="ECO:0007669"/>
    <property type="project" value="TreeGrafter"/>
</dbReference>
<dbReference type="EMBL" id="CAJVRC010000888">
    <property type="protein sequence ID" value="CAG8906412.1"/>
    <property type="molecule type" value="Genomic_DNA"/>
</dbReference>
<keyword evidence="2" id="KW-0813">Transport</keyword>
<feature type="region of interest" description="Disordered" evidence="4">
    <location>
        <begin position="41"/>
        <end position="60"/>
    </location>
</feature>
<reference evidence="5" key="1">
    <citation type="submission" date="2021-07" db="EMBL/GenBank/DDBJ databases">
        <authorList>
            <person name="Branca A.L. A."/>
        </authorList>
    </citation>
    <scope>NUCLEOTIDE SEQUENCE</scope>
</reference>
<evidence type="ECO:0000256" key="4">
    <source>
        <dbReference type="SAM" id="MobiDB-lite"/>
    </source>
</evidence>
<gene>
    <name evidence="5" type="ORF">PEGY_LOCUS8497</name>
</gene>
<dbReference type="InterPro" id="IPR007681">
    <property type="entry name" value="Mog1"/>
</dbReference>
<evidence type="ECO:0000256" key="2">
    <source>
        <dbReference type="ARBA" id="ARBA00022448"/>
    </source>
</evidence>
<evidence type="ECO:0000313" key="5">
    <source>
        <dbReference type="EMBL" id="CAG8906412.1"/>
    </source>
</evidence>
<dbReference type="GO" id="GO:0031267">
    <property type="term" value="F:small GTPase binding"/>
    <property type="evidence" value="ECO:0007669"/>
    <property type="project" value="TreeGrafter"/>
</dbReference>
<dbReference type="AlphaFoldDB" id="A0A9W4KKS8"/>
<dbReference type="OrthoDB" id="10255285at2759"/>
<name>A0A9W4KKS8_9EURO</name>
<evidence type="ECO:0000256" key="3">
    <source>
        <dbReference type="ARBA" id="ARBA00022927"/>
    </source>
</evidence>
<dbReference type="SUPFAM" id="SSF55724">
    <property type="entry name" value="Mog1p/PsbP-like"/>
    <property type="match status" value="1"/>
</dbReference>
<organism evidence="5 6">
    <name type="scientific">Penicillium egyptiacum</name>
    <dbReference type="NCBI Taxonomy" id="1303716"/>
    <lineage>
        <taxon>Eukaryota</taxon>
        <taxon>Fungi</taxon>
        <taxon>Dikarya</taxon>
        <taxon>Ascomycota</taxon>
        <taxon>Pezizomycotina</taxon>
        <taxon>Eurotiomycetes</taxon>
        <taxon>Eurotiomycetidae</taxon>
        <taxon>Eurotiales</taxon>
        <taxon>Aspergillaceae</taxon>
        <taxon>Penicillium</taxon>
    </lineage>
</organism>
<comment type="similarity">
    <text evidence="1">Belongs to the MOG1 family.</text>
</comment>
<keyword evidence="3" id="KW-0653">Protein transport</keyword>
<accession>A0A9W4KKS8</accession>
<keyword evidence="6" id="KW-1185">Reference proteome</keyword>